<comment type="caution">
    <text evidence="2">The sequence shown here is derived from an EMBL/GenBank/DDBJ whole genome shotgun (WGS) entry which is preliminary data.</text>
</comment>
<accession>A0ABR1V035</accession>
<name>A0ABR1V035_9PEZI</name>
<evidence type="ECO:0000313" key="3">
    <source>
        <dbReference type="Proteomes" id="UP001446871"/>
    </source>
</evidence>
<sequence length="284" mass="31029">MYLLLLLCSLLLSARYTCGVSVAPSAIPSSIAPSPAGPNLWTITDHRIACNPAECMYSFNIAEKPNLMEPQQAPTHCEFTVDAGGGGLGSAAAAAGALPANRTSFQDKICGGEYDGEGTSNNSYTVNGGYMNTSSVVLCFTNSDEGLWAFFGFDPWEFLSGPQKTSPAYQIGWFGNNSNYTKPRLGLSRRDNLSRRDTHVWKFLSGTRVIQDYINPNKVDIKFTIQGPTGNNISCWAVLDSPSEVAAENWSFSHKGCRNSQWSFGWGYDDYQDTGVLSVFEYHT</sequence>
<keyword evidence="1" id="KW-0732">Signal</keyword>
<keyword evidence="3" id="KW-1185">Reference proteome</keyword>
<gene>
    <name evidence="2" type="ORF">PG996_008091</name>
</gene>
<protein>
    <submittedName>
        <fullName evidence="2">Uncharacterized protein</fullName>
    </submittedName>
</protein>
<evidence type="ECO:0000256" key="1">
    <source>
        <dbReference type="SAM" id="SignalP"/>
    </source>
</evidence>
<reference evidence="2 3" key="1">
    <citation type="submission" date="2023-01" db="EMBL/GenBank/DDBJ databases">
        <title>Analysis of 21 Apiospora genomes using comparative genomics revels a genus with tremendous synthesis potential of carbohydrate active enzymes and secondary metabolites.</title>
        <authorList>
            <person name="Sorensen T."/>
        </authorList>
    </citation>
    <scope>NUCLEOTIDE SEQUENCE [LARGE SCALE GENOMIC DNA]</scope>
    <source>
        <strain evidence="2 3">CBS 83171</strain>
    </source>
</reference>
<feature type="signal peptide" evidence="1">
    <location>
        <begin position="1"/>
        <end position="19"/>
    </location>
</feature>
<feature type="chain" id="PRO_5046502466" evidence="1">
    <location>
        <begin position="20"/>
        <end position="284"/>
    </location>
</feature>
<dbReference type="Proteomes" id="UP001446871">
    <property type="component" value="Unassembled WGS sequence"/>
</dbReference>
<evidence type="ECO:0000313" key="2">
    <source>
        <dbReference type="EMBL" id="KAK8063439.1"/>
    </source>
</evidence>
<dbReference type="EMBL" id="JAQQWM010000005">
    <property type="protein sequence ID" value="KAK8063439.1"/>
    <property type="molecule type" value="Genomic_DNA"/>
</dbReference>
<proteinExistence type="predicted"/>
<organism evidence="2 3">
    <name type="scientific">Apiospora saccharicola</name>
    <dbReference type="NCBI Taxonomy" id="335842"/>
    <lineage>
        <taxon>Eukaryota</taxon>
        <taxon>Fungi</taxon>
        <taxon>Dikarya</taxon>
        <taxon>Ascomycota</taxon>
        <taxon>Pezizomycotina</taxon>
        <taxon>Sordariomycetes</taxon>
        <taxon>Xylariomycetidae</taxon>
        <taxon>Amphisphaeriales</taxon>
        <taxon>Apiosporaceae</taxon>
        <taxon>Apiospora</taxon>
    </lineage>
</organism>